<comment type="function">
    <text evidence="5">Functions as an E3 ubiquitin ligase.</text>
</comment>
<comment type="catalytic activity">
    <reaction evidence="1 5">
        <text>S-ubiquitinyl-[E2 ubiquitin-conjugating enzyme]-L-cysteine + [acceptor protein]-L-lysine = [E2 ubiquitin-conjugating enzyme]-L-cysteine + N(6)-ubiquitinyl-[acceptor protein]-L-lysine.</text>
        <dbReference type="EC" id="2.3.2.27"/>
    </reaction>
</comment>
<dbReference type="Pfam" id="PF25598">
    <property type="entry name" value="ARM_PUB"/>
    <property type="match status" value="1"/>
</dbReference>
<dbReference type="Gene3D" id="1.25.10.10">
    <property type="entry name" value="Leucine-rich Repeat Variant"/>
    <property type="match status" value="1"/>
</dbReference>
<gene>
    <name evidence="7" type="ORF">Syun_002435</name>
</gene>
<evidence type="ECO:0000313" key="8">
    <source>
        <dbReference type="Proteomes" id="UP001420932"/>
    </source>
</evidence>
<reference evidence="7 8" key="1">
    <citation type="submission" date="2024-01" db="EMBL/GenBank/DDBJ databases">
        <title>Genome assemblies of Stephania.</title>
        <authorList>
            <person name="Yang L."/>
        </authorList>
    </citation>
    <scope>NUCLEOTIDE SEQUENCE [LARGE SCALE GENOMIC DNA]</scope>
    <source>
        <strain evidence="7">YNDBR</strain>
        <tissue evidence="7">Leaf</tissue>
    </source>
</reference>
<evidence type="ECO:0000256" key="5">
    <source>
        <dbReference type="RuleBase" id="RU369093"/>
    </source>
</evidence>
<dbReference type="AlphaFoldDB" id="A0AAP0LIM2"/>
<dbReference type="InterPro" id="IPR013083">
    <property type="entry name" value="Znf_RING/FYVE/PHD"/>
</dbReference>
<evidence type="ECO:0000256" key="4">
    <source>
        <dbReference type="ARBA" id="ARBA00022786"/>
    </source>
</evidence>
<dbReference type="SUPFAM" id="SSF57850">
    <property type="entry name" value="RING/U-box"/>
    <property type="match status" value="1"/>
</dbReference>
<comment type="pathway">
    <text evidence="2 5">Protein modification; protein ubiquitination.</text>
</comment>
<evidence type="ECO:0000256" key="2">
    <source>
        <dbReference type="ARBA" id="ARBA00004906"/>
    </source>
</evidence>
<keyword evidence="4 5" id="KW-0833">Ubl conjugation pathway</keyword>
<dbReference type="PROSITE" id="PS51698">
    <property type="entry name" value="U_BOX"/>
    <property type="match status" value="1"/>
</dbReference>
<dbReference type="SMART" id="SM00504">
    <property type="entry name" value="Ubox"/>
    <property type="match status" value="1"/>
</dbReference>
<accession>A0AAP0LIM2</accession>
<organism evidence="7 8">
    <name type="scientific">Stephania yunnanensis</name>
    <dbReference type="NCBI Taxonomy" id="152371"/>
    <lineage>
        <taxon>Eukaryota</taxon>
        <taxon>Viridiplantae</taxon>
        <taxon>Streptophyta</taxon>
        <taxon>Embryophyta</taxon>
        <taxon>Tracheophyta</taxon>
        <taxon>Spermatophyta</taxon>
        <taxon>Magnoliopsida</taxon>
        <taxon>Ranunculales</taxon>
        <taxon>Menispermaceae</taxon>
        <taxon>Menispermoideae</taxon>
        <taxon>Cissampelideae</taxon>
        <taxon>Stephania</taxon>
    </lineage>
</organism>
<feature type="domain" description="U-box" evidence="6">
    <location>
        <begin position="1"/>
        <end position="72"/>
    </location>
</feature>
<evidence type="ECO:0000259" key="6">
    <source>
        <dbReference type="PROSITE" id="PS51698"/>
    </source>
</evidence>
<comment type="caution">
    <text evidence="7">The sequence shown here is derived from an EMBL/GenBank/DDBJ whole genome shotgun (WGS) entry which is preliminary data.</text>
</comment>
<proteinExistence type="predicted"/>
<dbReference type="GO" id="GO:0061630">
    <property type="term" value="F:ubiquitin protein ligase activity"/>
    <property type="evidence" value="ECO:0007669"/>
    <property type="project" value="UniProtKB-UniRule"/>
</dbReference>
<keyword evidence="8" id="KW-1185">Reference proteome</keyword>
<name>A0AAP0LIM2_9MAGN</name>
<sequence>MRDPVTLSTGITYDRESIERWMFSKKKNDDKTKNVVTCPVTKHALSDTLVDLTPNHTLRRLIQAWCTLNEASGIERFPTPKPPVEKADIEKLIEGAMAAPDSAMLSKLKRMKSLAKESERNKRCIESAGAVEFLSSIVMKTSTSTRSSSSSSFVDDNDNENDIAVSSAIISDGLVEACAEEALSILYNLEVSETGLKSLIGKNGEFVDCLVQALRNGNYRSRTYAALLLKPVLEVADTNIITSLRSDVFDELVTLLSDQVSQQSLKAALKTLILVCPWGRNRIKAVNSGAVSMLIEMLLESCDRRCGEMILVVLEQLCGCAEGRAEVVKHAAGLAAVSKKILRVSHVGSERAVRVLWLISRFSGTQSVVQEMLQVGVVAKLCLVLQVECTFKTKEKAKEILRLHSRLGRSPVRDGRGIVISIYAVIFHKVNQIGMGPVLRD</sequence>
<evidence type="ECO:0000256" key="1">
    <source>
        <dbReference type="ARBA" id="ARBA00000900"/>
    </source>
</evidence>
<evidence type="ECO:0000256" key="3">
    <source>
        <dbReference type="ARBA" id="ARBA00022679"/>
    </source>
</evidence>
<keyword evidence="3 5" id="KW-0808">Transferase</keyword>
<dbReference type="InterPro" id="IPR011989">
    <property type="entry name" value="ARM-like"/>
</dbReference>
<dbReference type="EC" id="2.3.2.27" evidence="5"/>
<dbReference type="GO" id="GO:0016567">
    <property type="term" value="P:protein ubiquitination"/>
    <property type="evidence" value="ECO:0007669"/>
    <property type="project" value="UniProtKB-UniRule"/>
</dbReference>
<dbReference type="PANTHER" id="PTHR22849:SF132">
    <property type="entry name" value="E3 UBIQUITIN-PROTEIN LIGASE PUB23"/>
    <property type="match status" value="1"/>
</dbReference>
<dbReference type="InterPro" id="IPR003613">
    <property type="entry name" value="Ubox_domain"/>
</dbReference>
<dbReference type="InterPro" id="IPR016024">
    <property type="entry name" value="ARM-type_fold"/>
</dbReference>
<dbReference type="Proteomes" id="UP001420932">
    <property type="component" value="Unassembled WGS sequence"/>
</dbReference>
<dbReference type="EMBL" id="JBBNAF010000001">
    <property type="protein sequence ID" value="KAK9170295.1"/>
    <property type="molecule type" value="Genomic_DNA"/>
</dbReference>
<dbReference type="Gene3D" id="3.30.40.10">
    <property type="entry name" value="Zinc/RING finger domain, C3HC4 (zinc finger)"/>
    <property type="match status" value="1"/>
</dbReference>
<dbReference type="SUPFAM" id="SSF48371">
    <property type="entry name" value="ARM repeat"/>
    <property type="match status" value="1"/>
</dbReference>
<dbReference type="Pfam" id="PF04564">
    <property type="entry name" value="U-box"/>
    <property type="match status" value="1"/>
</dbReference>
<dbReference type="PANTHER" id="PTHR22849">
    <property type="entry name" value="WDSAM1 PROTEIN"/>
    <property type="match status" value="1"/>
</dbReference>
<dbReference type="InterPro" id="IPR058678">
    <property type="entry name" value="ARM_PUB"/>
</dbReference>
<protein>
    <recommendedName>
        <fullName evidence="5 6">U-box domain-containing protein</fullName>
        <ecNumber evidence="5">2.3.2.27</ecNumber>
    </recommendedName>
    <alternativeName>
        <fullName evidence="5">RING-type E3 ubiquitin transferase PUB</fullName>
    </alternativeName>
</protein>
<evidence type="ECO:0000313" key="7">
    <source>
        <dbReference type="EMBL" id="KAK9170295.1"/>
    </source>
</evidence>
<dbReference type="InterPro" id="IPR045185">
    <property type="entry name" value="PUB22/23/24-like"/>
</dbReference>